<comment type="caution">
    <text evidence="4">The sequence shown here is derived from an EMBL/GenBank/DDBJ whole genome shotgun (WGS) entry which is preliminary data.</text>
</comment>
<evidence type="ECO:0000313" key="4">
    <source>
        <dbReference type="EMBL" id="MFC5529119.1"/>
    </source>
</evidence>
<dbReference type="PANTHER" id="PTHR43685">
    <property type="entry name" value="GLYCOSYLTRANSFERASE"/>
    <property type="match status" value="1"/>
</dbReference>
<gene>
    <name evidence="4" type="ORF">ACFPQ4_06600</name>
</gene>
<evidence type="ECO:0000259" key="2">
    <source>
        <dbReference type="Pfam" id="PF00535"/>
    </source>
</evidence>
<dbReference type="RefSeq" id="WP_378110991.1">
    <property type="nucleotide sequence ID" value="NZ_JBHSNC010000020.1"/>
</dbReference>
<keyword evidence="1 4" id="KW-0808">Transferase</keyword>
<dbReference type="EMBL" id="JBHSNC010000020">
    <property type="protein sequence ID" value="MFC5529119.1"/>
    <property type="molecule type" value="Genomic_DNA"/>
</dbReference>
<evidence type="ECO:0000313" key="5">
    <source>
        <dbReference type="Proteomes" id="UP001596108"/>
    </source>
</evidence>
<dbReference type="InterPro" id="IPR029044">
    <property type="entry name" value="Nucleotide-diphossugar_trans"/>
</dbReference>
<protein>
    <submittedName>
        <fullName evidence="4">Glycosyltransferase family 2 protein</fullName>
        <ecNumber evidence="4">2.4.-.-</ecNumber>
    </submittedName>
</protein>
<reference evidence="5" key="1">
    <citation type="journal article" date="2019" name="Int. J. Syst. Evol. Microbiol.">
        <title>The Global Catalogue of Microorganisms (GCM) 10K type strain sequencing project: providing services to taxonomists for standard genome sequencing and annotation.</title>
        <authorList>
            <consortium name="The Broad Institute Genomics Platform"/>
            <consortium name="The Broad Institute Genome Sequencing Center for Infectious Disease"/>
            <person name="Wu L."/>
            <person name="Ma J."/>
        </authorList>
    </citation>
    <scope>NUCLEOTIDE SEQUENCE [LARGE SCALE GENOMIC DNA]</scope>
    <source>
        <strain evidence="5">CGMCC 1.18578</strain>
    </source>
</reference>
<sequence>MKFSVIMPTYNRSAQVTLTLAAFEKQTWPMDDFEVIVVNDGSTDDTLERLRQCHTPYRLVIVTLESTGGRSVARNVGVRAAQGEYLIFCDPDYIVLPRFIEVHAHYLNRHPNTAISGVPYMWKNAYTQVFPDYSAEERVKVTAVLQQAGLWNETFENLDRVIEIVTPDDIRQHTGKLEQVISPFEEASEPVIQQFVRTDVAPWLLCVTRSLSMSREMFDHVGGFYEPFKMYGFEDWELGYRLHRLGYPFVCIGEIIGYHQEHPSAFRNTDVNGDNLRMAFRMHGVHDPELSMFAVCSPSEDILLYKNALKKLVDLQNSPSESDRQWARQLTLACAHVAQLFVDQPDSQEYKLAKAAVKQALIDAINSQPTLTPPAGVRKRKLRKLKRRRLRLRKRRLRGRKLRRLARGSIRRITRSSKRRTARKPARRIIRGTAHIRRK</sequence>
<organism evidence="4 5">
    <name type="scientific">Cohnella yongneupensis</name>
    <dbReference type="NCBI Taxonomy" id="425006"/>
    <lineage>
        <taxon>Bacteria</taxon>
        <taxon>Bacillati</taxon>
        <taxon>Bacillota</taxon>
        <taxon>Bacilli</taxon>
        <taxon>Bacillales</taxon>
        <taxon>Paenibacillaceae</taxon>
        <taxon>Cohnella</taxon>
    </lineage>
</organism>
<dbReference type="EC" id="2.4.-.-" evidence="4"/>
<dbReference type="GO" id="GO:0016757">
    <property type="term" value="F:glycosyltransferase activity"/>
    <property type="evidence" value="ECO:0007669"/>
    <property type="project" value="UniProtKB-KW"/>
</dbReference>
<accession>A0ABW0R1M6</accession>
<dbReference type="Proteomes" id="UP001596108">
    <property type="component" value="Unassembled WGS sequence"/>
</dbReference>
<feature type="domain" description="Galactosyltransferase C-terminal" evidence="3">
    <location>
        <begin position="211"/>
        <end position="248"/>
    </location>
</feature>
<dbReference type="InterPro" id="IPR050834">
    <property type="entry name" value="Glycosyltransf_2"/>
</dbReference>
<dbReference type="SUPFAM" id="SSF53448">
    <property type="entry name" value="Nucleotide-diphospho-sugar transferases"/>
    <property type="match status" value="1"/>
</dbReference>
<dbReference type="InterPro" id="IPR027791">
    <property type="entry name" value="Galactosyl_T_C"/>
</dbReference>
<proteinExistence type="predicted"/>
<keyword evidence="5" id="KW-1185">Reference proteome</keyword>
<dbReference type="InterPro" id="IPR001173">
    <property type="entry name" value="Glyco_trans_2-like"/>
</dbReference>
<feature type="domain" description="Glycosyltransferase 2-like" evidence="2">
    <location>
        <begin position="4"/>
        <end position="133"/>
    </location>
</feature>
<dbReference type="CDD" id="cd00761">
    <property type="entry name" value="Glyco_tranf_GTA_type"/>
    <property type="match status" value="1"/>
</dbReference>
<dbReference type="Pfam" id="PF00535">
    <property type="entry name" value="Glycos_transf_2"/>
    <property type="match status" value="1"/>
</dbReference>
<dbReference type="Gene3D" id="3.90.550.10">
    <property type="entry name" value="Spore Coat Polysaccharide Biosynthesis Protein SpsA, Chain A"/>
    <property type="match status" value="1"/>
</dbReference>
<keyword evidence="4" id="KW-0328">Glycosyltransferase</keyword>
<dbReference type="PANTHER" id="PTHR43685:SF3">
    <property type="entry name" value="SLR2126 PROTEIN"/>
    <property type="match status" value="1"/>
</dbReference>
<evidence type="ECO:0000259" key="3">
    <source>
        <dbReference type="Pfam" id="PF02709"/>
    </source>
</evidence>
<evidence type="ECO:0000256" key="1">
    <source>
        <dbReference type="ARBA" id="ARBA00022679"/>
    </source>
</evidence>
<name>A0ABW0R1M6_9BACL</name>
<dbReference type="Pfam" id="PF02709">
    <property type="entry name" value="Glyco_transf_7C"/>
    <property type="match status" value="1"/>
</dbReference>